<dbReference type="Gramene" id="rna20901">
    <property type="protein sequence ID" value="RHN58943.1"/>
    <property type="gene ID" value="gene20901"/>
</dbReference>
<protein>
    <submittedName>
        <fullName evidence="1">Uncharacterized protein</fullName>
    </submittedName>
</protein>
<gene>
    <name evidence="1" type="ORF">MtrunA17_Chr4g0007821</name>
</gene>
<sequence>MHHTKFPLQCMHHNMLHSYTTPCVTYTLHYVYTMHLFTCHHMQPSILSYVCWPCDIGWIQIICSPSSNSVTLSTLTNSASHFSNSCSLRTSFSPKLAAATLGTSSLDCFYSVLEAFLRYKRPSVFKGFSSSGNTATSIRVLQYSITVAKILLVAFGIRIPVSSHN</sequence>
<organism evidence="1 2">
    <name type="scientific">Medicago truncatula</name>
    <name type="common">Barrel medic</name>
    <name type="synonym">Medicago tribuloides</name>
    <dbReference type="NCBI Taxonomy" id="3880"/>
    <lineage>
        <taxon>Eukaryota</taxon>
        <taxon>Viridiplantae</taxon>
        <taxon>Streptophyta</taxon>
        <taxon>Embryophyta</taxon>
        <taxon>Tracheophyta</taxon>
        <taxon>Spermatophyta</taxon>
        <taxon>Magnoliopsida</taxon>
        <taxon>eudicotyledons</taxon>
        <taxon>Gunneridae</taxon>
        <taxon>Pentapetalae</taxon>
        <taxon>rosids</taxon>
        <taxon>fabids</taxon>
        <taxon>Fabales</taxon>
        <taxon>Fabaceae</taxon>
        <taxon>Papilionoideae</taxon>
        <taxon>50 kb inversion clade</taxon>
        <taxon>NPAAA clade</taxon>
        <taxon>Hologalegina</taxon>
        <taxon>IRL clade</taxon>
        <taxon>Trifolieae</taxon>
        <taxon>Medicago</taxon>
    </lineage>
</organism>
<reference evidence="2" key="1">
    <citation type="journal article" date="2018" name="Nat. Plants">
        <title>Whole-genome landscape of Medicago truncatula symbiotic genes.</title>
        <authorList>
            <person name="Pecrix Y."/>
            <person name="Staton S.E."/>
            <person name="Sallet E."/>
            <person name="Lelandais-Briere C."/>
            <person name="Moreau S."/>
            <person name="Carrere S."/>
            <person name="Blein T."/>
            <person name="Jardinaud M.F."/>
            <person name="Latrasse D."/>
            <person name="Zouine M."/>
            <person name="Zahm M."/>
            <person name="Kreplak J."/>
            <person name="Mayjonade B."/>
            <person name="Satge C."/>
            <person name="Perez M."/>
            <person name="Cauet S."/>
            <person name="Marande W."/>
            <person name="Chantry-Darmon C."/>
            <person name="Lopez-Roques C."/>
            <person name="Bouchez O."/>
            <person name="Berard A."/>
            <person name="Debelle F."/>
            <person name="Munos S."/>
            <person name="Bendahmane A."/>
            <person name="Berges H."/>
            <person name="Niebel A."/>
            <person name="Buitink J."/>
            <person name="Frugier F."/>
            <person name="Benhamed M."/>
            <person name="Crespi M."/>
            <person name="Gouzy J."/>
            <person name="Gamas P."/>
        </authorList>
    </citation>
    <scope>NUCLEOTIDE SEQUENCE [LARGE SCALE GENOMIC DNA]</scope>
    <source>
        <strain evidence="2">cv. Jemalong A17</strain>
    </source>
</reference>
<dbReference type="AlphaFoldDB" id="A0A396I2I4"/>
<evidence type="ECO:0000313" key="1">
    <source>
        <dbReference type="EMBL" id="RHN58943.1"/>
    </source>
</evidence>
<comment type="caution">
    <text evidence="1">The sequence shown here is derived from an EMBL/GenBank/DDBJ whole genome shotgun (WGS) entry which is preliminary data.</text>
</comment>
<name>A0A396I2I4_MEDTR</name>
<accession>A0A396I2I4</accession>
<dbReference type="EMBL" id="PSQE01000004">
    <property type="protein sequence ID" value="RHN58943.1"/>
    <property type="molecule type" value="Genomic_DNA"/>
</dbReference>
<evidence type="ECO:0000313" key="2">
    <source>
        <dbReference type="Proteomes" id="UP000265566"/>
    </source>
</evidence>
<proteinExistence type="predicted"/>
<dbReference type="Proteomes" id="UP000265566">
    <property type="component" value="Chromosome 4"/>
</dbReference>